<gene>
    <name evidence="7" type="ORF">GCM10011314_18720</name>
</gene>
<dbReference type="RefSeq" id="WP_035945569.1">
    <property type="nucleotide sequence ID" value="NZ_BMEA01000002.1"/>
</dbReference>
<evidence type="ECO:0000256" key="5">
    <source>
        <dbReference type="ARBA" id="ARBA00037941"/>
    </source>
</evidence>
<organism evidence="7 8">
    <name type="scientific">Knoellia flava</name>
    <dbReference type="NCBI Taxonomy" id="913969"/>
    <lineage>
        <taxon>Bacteria</taxon>
        <taxon>Bacillati</taxon>
        <taxon>Actinomycetota</taxon>
        <taxon>Actinomycetes</taxon>
        <taxon>Micrococcales</taxon>
        <taxon>Intrasporangiaceae</taxon>
        <taxon>Knoellia</taxon>
    </lineage>
</organism>
<dbReference type="GO" id="GO:0005737">
    <property type="term" value="C:cytoplasm"/>
    <property type="evidence" value="ECO:0007669"/>
    <property type="project" value="TreeGrafter"/>
</dbReference>
<dbReference type="Gene3D" id="3.50.50.60">
    <property type="entry name" value="FAD/NAD(P)-binding domain"/>
    <property type="match status" value="1"/>
</dbReference>
<dbReference type="Gene3D" id="3.30.9.10">
    <property type="entry name" value="D-Amino Acid Oxidase, subunit A, domain 2"/>
    <property type="match status" value="1"/>
</dbReference>
<evidence type="ECO:0000313" key="8">
    <source>
        <dbReference type="Proteomes" id="UP000628079"/>
    </source>
</evidence>
<dbReference type="EMBL" id="BMEA01000002">
    <property type="protein sequence ID" value="GGB79384.1"/>
    <property type="molecule type" value="Genomic_DNA"/>
</dbReference>
<keyword evidence="2" id="KW-0285">Flavoprotein</keyword>
<keyword evidence="3" id="KW-0274">FAD</keyword>
<protein>
    <submittedName>
        <fullName evidence="7">Hydroxyglutarate oxidase</fullName>
    </submittedName>
</protein>
<dbReference type="SUPFAM" id="SSF51905">
    <property type="entry name" value="FAD/NAD(P)-binding domain"/>
    <property type="match status" value="1"/>
</dbReference>
<dbReference type="AlphaFoldDB" id="A0A8H9FUF1"/>
<dbReference type="PANTHER" id="PTHR43104:SF2">
    <property type="entry name" value="L-2-HYDROXYGLUTARATE DEHYDROGENASE, MITOCHONDRIAL"/>
    <property type="match status" value="1"/>
</dbReference>
<sequence length="406" mass="43129">MRDVVVVGGGIVGLATAYEVLRRRPGADVLVVEKEAEVARHQTGHNSGVIHAGVYYAPGSLKARFCTEGAARTREFCTEHGIPFSDTGKLVVATTPVEVARLADLTERARANGLALTSLTGAELREREPHVSGLAALHVHATGITDYAAACRALASEVVAAGGEVHTSTAVTSIDEGTDGVRLGLDGGSDGSGATSETARRVVVCAGLQADRLAAMSGVNDGPDAFRIVPFRGEYFRLPASRGDIVSTLIYPVPDPELPFLGVHLTRTIDGGVTVGPNAVLGLSREGYRKGSVDLRDLADLARFPGTWQVARTHWRTGLAEQRDSWSRRGYLRLVQRYCPELTLDDLLPEPAGIRAQAVLRDGTLVHDFLLRRTERTVHVCNAPSPAATSAFPIARHIVDVATAAA</sequence>
<comment type="caution">
    <text evidence="7">The sequence shown here is derived from an EMBL/GenBank/DDBJ whole genome shotgun (WGS) entry which is preliminary data.</text>
</comment>
<dbReference type="InterPro" id="IPR036188">
    <property type="entry name" value="FAD/NAD-bd_sf"/>
</dbReference>
<evidence type="ECO:0000256" key="1">
    <source>
        <dbReference type="ARBA" id="ARBA00001974"/>
    </source>
</evidence>
<keyword evidence="4" id="KW-0560">Oxidoreductase</keyword>
<proteinExistence type="inferred from homology"/>
<comment type="similarity">
    <text evidence="5">Belongs to the L2HGDH family.</text>
</comment>
<dbReference type="InterPro" id="IPR006076">
    <property type="entry name" value="FAD-dep_OxRdtase"/>
</dbReference>
<evidence type="ECO:0000313" key="7">
    <source>
        <dbReference type="EMBL" id="GGB79384.1"/>
    </source>
</evidence>
<evidence type="ECO:0000256" key="2">
    <source>
        <dbReference type="ARBA" id="ARBA00022630"/>
    </source>
</evidence>
<dbReference type="Proteomes" id="UP000628079">
    <property type="component" value="Unassembled WGS sequence"/>
</dbReference>
<accession>A0A8H9FUF1</accession>
<dbReference type="NCBIfam" id="NF008726">
    <property type="entry name" value="PRK11728.1"/>
    <property type="match status" value="1"/>
</dbReference>
<evidence type="ECO:0000259" key="6">
    <source>
        <dbReference type="Pfam" id="PF01266"/>
    </source>
</evidence>
<reference evidence="7" key="2">
    <citation type="submission" date="2020-09" db="EMBL/GenBank/DDBJ databases">
        <authorList>
            <person name="Sun Q."/>
            <person name="Zhou Y."/>
        </authorList>
    </citation>
    <scope>NUCLEOTIDE SEQUENCE</scope>
    <source>
        <strain evidence="7">CGMCC 1.10749</strain>
    </source>
</reference>
<name>A0A8H9FUF1_9MICO</name>
<evidence type="ECO:0000256" key="4">
    <source>
        <dbReference type="ARBA" id="ARBA00023002"/>
    </source>
</evidence>
<dbReference type="PANTHER" id="PTHR43104">
    <property type="entry name" value="L-2-HYDROXYGLUTARATE DEHYDROGENASE, MITOCHONDRIAL"/>
    <property type="match status" value="1"/>
</dbReference>
<feature type="domain" description="FAD dependent oxidoreductase" evidence="6">
    <location>
        <begin position="3"/>
        <end position="400"/>
    </location>
</feature>
<dbReference type="GO" id="GO:0047545">
    <property type="term" value="F:(S)-2-hydroxyglutarate dehydrogenase activity"/>
    <property type="evidence" value="ECO:0007669"/>
    <property type="project" value="TreeGrafter"/>
</dbReference>
<comment type="cofactor">
    <cofactor evidence="1">
        <name>FAD</name>
        <dbReference type="ChEBI" id="CHEBI:57692"/>
    </cofactor>
</comment>
<evidence type="ECO:0000256" key="3">
    <source>
        <dbReference type="ARBA" id="ARBA00022827"/>
    </source>
</evidence>
<dbReference type="Pfam" id="PF01266">
    <property type="entry name" value="DAO"/>
    <property type="match status" value="1"/>
</dbReference>
<reference evidence="7" key="1">
    <citation type="journal article" date="2014" name="Int. J. Syst. Evol. Microbiol.">
        <title>Complete genome sequence of Corynebacterium casei LMG S-19264T (=DSM 44701T), isolated from a smear-ripened cheese.</title>
        <authorList>
            <consortium name="US DOE Joint Genome Institute (JGI-PGF)"/>
            <person name="Walter F."/>
            <person name="Albersmeier A."/>
            <person name="Kalinowski J."/>
            <person name="Ruckert C."/>
        </authorList>
    </citation>
    <scope>NUCLEOTIDE SEQUENCE</scope>
    <source>
        <strain evidence="7">CGMCC 1.10749</strain>
    </source>
</reference>